<dbReference type="EMBL" id="VSSQ01021493">
    <property type="protein sequence ID" value="MPM67108.1"/>
    <property type="molecule type" value="Genomic_DNA"/>
</dbReference>
<accession>A0A645BPQ6</accession>
<comment type="caution">
    <text evidence="1">The sequence shown here is derived from an EMBL/GenBank/DDBJ whole genome shotgun (WGS) entry which is preliminary data.</text>
</comment>
<sequence>MYINLYGSQTTRIAIFYFAGVTACPLGRMPYAGGFSAAFMDISTYEDASVRLGKGVPTRGGLMFLNGG</sequence>
<dbReference type="AlphaFoldDB" id="A0A645BPQ6"/>
<reference evidence="1" key="1">
    <citation type="submission" date="2019-08" db="EMBL/GenBank/DDBJ databases">
        <authorList>
            <person name="Kucharzyk K."/>
            <person name="Murdoch R.W."/>
            <person name="Higgins S."/>
            <person name="Loffler F."/>
        </authorList>
    </citation>
    <scope>NUCLEOTIDE SEQUENCE</scope>
</reference>
<evidence type="ECO:0000313" key="1">
    <source>
        <dbReference type="EMBL" id="MPM67108.1"/>
    </source>
</evidence>
<proteinExistence type="predicted"/>
<protein>
    <submittedName>
        <fullName evidence="1">Uncharacterized protein</fullName>
    </submittedName>
</protein>
<name>A0A645BPQ6_9ZZZZ</name>
<gene>
    <name evidence="1" type="ORF">SDC9_114025</name>
</gene>
<organism evidence="1">
    <name type="scientific">bioreactor metagenome</name>
    <dbReference type="NCBI Taxonomy" id="1076179"/>
    <lineage>
        <taxon>unclassified sequences</taxon>
        <taxon>metagenomes</taxon>
        <taxon>ecological metagenomes</taxon>
    </lineage>
</organism>